<evidence type="ECO:0000259" key="2">
    <source>
        <dbReference type="Pfam" id="PF04991"/>
    </source>
</evidence>
<organism evidence="3 4">
    <name type="scientific">Paralvinella palmiformis</name>
    <dbReference type="NCBI Taxonomy" id="53620"/>
    <lineage>
        <taxon>Eukaryota</taxon>
        <taxon>Metazoa</taxon>
        <taxon>Spiralia</taxon>
        <taxon>Lophotrochozoa</taxon>
        <taxon>Annelida</taxon>
        <taxon>Polychaeta</taxon>
        <taxon>Sedentaria</taxon>
        <taxon>Canalipalpata</taxon>
        <taxon>Terebellida</taxon>
        <taxon>Terebelliformia</taxon>
        <taxon>Alvinellidae</taxon>
        <taxon>Paralvinella</taxon>
    </lineage>
</organism>
<keyword evidence="4" id="KW-1185">Reference proteome</keyword>
<evidence type="ECO:0000313" key="4">
    <source>
        <dbReference type="Proteomes" id="UP001208570"/>
    </source>
</evidence>
<dbReference type="EMBL" id="JAODUP010001343">
    <property type="protein sequence ID" value="KAK2140469.1"/>
    <property type="molecule type" value="Genomic_DNA"/>
</dbReference>
<comment type="caution">
    <text evidence="3">The sequence shown here is derived from an EMBL/GenBank/DDBJ whole genome shotgun (WGS) entry which is preliminary data.</text>
</comment>
<keyword evidence="1" id="KW-0812">Transmembrane</keyword>
<gene>
    <name evidence="3" type="ORF">LSH36_1335g00047</name>
</gene>
<sequence length="314" mass="36914">MALCPDITFIKCRKSRFYKILFFLFVVVIMILDHKGSIILRIIMYHLLYLPEMYFPVNLEQMIKSCHVTGGSTKSRNVKNKVGTAYLPSINATYRRLMKDLIVVFNDFAKQQNITYFLYNGSLIGSYRHHGMIPWDDDVDVVVYEKHKSNLKVALTSLPNSFKGIVTNCRWKLTYRHLPLIRKGISWSYPFIDISFFRLSFGNVYDADIPWAARGFSYKICDVFPLVERSFWDMWLPVPRKTDVVLKASYDINICISLSYSHAQERYLERSFSVPCDTLRQFYPFVERRMVNRTKEVEQLKFNDGIVHSIIVKN</sequence>
<evidence type="ECO:0000313" key="3">
    <source>
        <dbReference type="EMBL" id="KAK2140469.1"/>
    </source>
</evidence>
<dbReference type="InterPro" id="IPR052942">
    <property type="entry name" value="LPS_cholinephosphotransferase"/>
</dbReference>
<proteinExistence type="predicted"/>
<protein>
    <recommendedName>
        <fullName evidence="2">LicD/FKTN/FKRP nucleotidyltransferase domain-containing protein</fullName>
    </recommendedName>
</protein>
<dbReference type="PANTHER" id="PTHR43404:SF2">
    <property type="entry name" value="LIPOPOLYSACCHARIDE CHOLINEPHOSPHOTRANSFERASE LICD"/>
    <property type="match status" value="1"/>
</dbReference>
<dbReference type="GO" id="GO:0009100">
    <property type="term" value="P:glycoprotein metabolic process"/>
    <property type="evidence" value="ECO:0007669"/>
    <property type="project" value="UniProtKB-ARBA"/>
</dbReference>
<dbReference type="AlphaFoldDB" id="A0AAD9MRL5"/>
<name>A0AAD9MRL5_9ANNE</name>
<dbReference type="InterPro" id="IPR007074">
    <property type="entry name" value="LicD/FKTN/FKRP_NTP_transf"/>
</dbReference>
<reference evidence="3" key="1">
    <citation type="journal article" date="2023" name="Mol. Biol. Evol.">
        <title>Third-Generation Sequencing Reveals the Adaptive Role of the Epigenome in Three Deep-Sea Polychaetes.</title>
        <authorList>
            <person name="Perez M."/>
            <person name="Aroh O."/>
            <person name="Sun Y."/>
            <person name="Lan Y."/>
            <person name="Juniper S.K."/>
            <person name="Young C.R."/>
            <person name="Angers B."/>
            <person name="Qian P.Y."/>
        </authorList>
    </citation>
    <scope>NUCLEOTIDE SEQUENCE</scope>
    <source>
        <strain evidence="3">P08H-3</strain>
    </source>
</reference>
<keyword evidence="1" id="KW-1133">Transmembrane helix</keyword>
<dbReference type="Proteomes" id="UP001208570">
    <property type="component" value="Unassembled WGS sequence"/>
</dbReference>
<keyword evidence="1" id="KW-0472">Membrane</keyword>
<dbReference type="PANTHER" id="PTHR43404">
    <property type="entry name" value="LIPOPOLYSACCHARIDE CHOLINEPHOSPHOTRANSFERASE LICD"/>
    <property type="match status" value="1"/>
</dbReference>
<feature type="transmembrane region" description="Helical" evidence="1">
    <location>
        <begin position="16"/>
        <end position="32"/>
    </location>
</feature>
<accession>A0AAD9MRL5</accession>
<dbReference type="Pfam" id="PF04991">
    <property type="entry name" value="LicD"/>
    <property type="match status" value="1"/>
</dbReference>
<feature type="domain" description="LicD/FKTN/FKRP nucleotidyltransferase" evidence="2">
    <location>
        <begin position="109"/>
        <end position="155"/>
    </location>
</feature>
<evidence type="ECO:0000256" key="1">
    <source>
        <dbReference type="SAM" id="Phobius"/>
    </source>
</evidence>